<dbReference type="STRING" id="1300345.LF41_68"/>
<dbReference type="Proteomes" id="UP000030518">
    <property type="component" value="Unassembled WGS sequence"/>
</dbReference>
<reference evidence="2 3" key="1">
    <citation type="submission" date="2014-09" db="EMBL/GenBank/DDBJ databases">
        <title>Genome sequences of Lysobacter dokdonensis DS-58.</title>
        <authorList>
            <person name="Kim J.F."/>
            <person name="Kwak M.-J."/>
        </authorList>
    </citation>
    <scope>NUCLEOTIDE SEQUENCE [LARGE SCALE GENOMIC DNA]</scope>
    <source>
        <strain evidence="2 3">DS-58</strain>
    </source>
</reference>
<feature type="chain" id="PRO_5001996388" evidence="1">
    <location>
        <begin position="22"/>
        <end position="137"/>
    </location>
</feature>
<evidence type="ECO:0000313" key="3">
    <source>
        <dbReference type="Proteomes" id="UP000030518"/>
    </source>
</evidence>
<evidence type="ECO:0000313" key="2">
    <source>
        <dbReference type="EMBL" id="KGQ20861.1"/>
    </source>
</evidence>
<keyword evidence="3" id="KW-1185">Reference proteome</keyword>
<feature type="signal peptide" evidence="1">
    <location>
        <begin position="1"/>
        <end position="21"/>
    </location>
</feature>
<keyword evidence="1" id="KW-0732">Signal</keyword>
<gene>
    <name evidence="2" type="ORF">LF41_68</name>
</gene>
<dbReference type="PATRIC" id="fig|1300345.3.peg.68"/>
<dbReference type="OrthoDB" id="6691870at2"/>
<organism evidence="2 3">
    <name type="scientific">Lysobacter dokdonensis DS-58</name>
    <dbReference type="NCBI Taxonomy" id="1300345"/>
    <lineage>
        <taxon>Bacteria</taxon>
        <taxon>Pseudomonadati</taxon>
        <taxon>Pseudomonadota</taxon>
        <taxon>Gammaproteobacteria</taxon>
        <taxon>Lysobacterales</taxon>
        <taxon>Lysobacteraceae</taxon>
        <taxon>Noviluteimonas</taxon>
    </lineage>
</organism>
<evidence type="ECO:0000256" key="1">
    <source>
        <dbReference type="SAM" id="SignalP"/>
    </source>
</evidence>
<name>A0A0A2WL02_9GAMM</name>
<accession>A0A0A2WL02</accession>
<comment type="caution">
    <text evidence="2">The sequence shown here is derived from an EMBL/GenBank/DDBJ whole genome shotgun (WGS) entry which is preliminary data.</text>
</comment>
<dbReference type="RefSeq" id="WP_052115994.1">
    <property type="nucleotide sequence ID" value="NZ_JRKJ01000001.1"/>
</dbReference>
<dbReference type="EMBL" id="JRKJ01000001">
    <property type="protein sequence ID" value="KGQ20861.1"/>
    <property type="molecule type" value="Genomic_DNA"/>
</dbReference>
<dbReference type="eggNOG" id="ENOG5033BZ6">
    <property type="taxonomic scope" value="Bacteria"/>
</dbReference>
<protein>
    <submittedName>
        <fullName evidence="2">Signal peptide protein</fullName>
    </submittedName>
</protein>
<sequence length="137" mass="15100">MSALRALLVAAALAFAPMAHAQDATQHAADAAQATLAGEYHLDGVMETGSGLRLQGDGTFDWFFTYGALDLAARGTWVRAGDGIDLVVKDMGYPPQLPDTKFDRMHLRIDEGTLVPSWPWDMDDFRRNEERGAYVRE</sequence>
<dbReference type="AlphaFoldDB" id="A0A0A2WL02"/>
<proteinExistence type="predicted"/>